<feature type="compositionally biased region" description="Basic and acidic residues" evidence="1">
    <location>
        <begin position="80"/>
        <end position="114"/>
    </location>
</feature>
<reference evidence="3" key="1">
    <citation type="journal article" date="2008" name="Nat. Genet.">
        <title>The Pristionchus pacificus genome provides a unique perspective on nematode lifestyle and parasitism.</title>
        <authorList>
            <person name="Dieterich C."/>
            <person name="Clifton S.W."/>
            <person name="Schuster L.N."/>
            <person name="Chinwalla A."/>
            <person name="Delehaunty K."/>
            <person name="Dinkelacker I."/>
            <person name="Fulton L."/>
            <person name="Fulton R."/>
            <person name="Godfrey J."/>
            <person name="Minx P."/>
            <person name="Mitreva M."/>
            <person name="Roeseler W."/>
            <person name="Tian H."/>
            <person name="Witte H."/>
            <person name="Yang S.P."/>
            <person name="Wilson R.K."/>
            <person name="Sommer R.J."/>
        </authorList>
    </citation>
    <scope>NUCLEOTIDE SEQUENCE [LARGE SCALE GENOMIC DNA]</scope>
    <source>
        <strain evidence="3">PS312</strain>
    </source>
</reference>
<dbReference type="EnsemblMetazoa" id="PPA45111.1">
    <property type="protein sequence ID" value="PPA45111.1"/>
    <property type="gene ID" value="WBGene00283480"/>
</dbReference>
<dbReference type="AlphaFoldDB" id="A0A2A6CGF3"/>
<organism evidence="2 3">
    <name type="scientific">Pristionchus pacificus</name>
    <name type="common">Parasitic nematode worm</name>
    <dbReference type="NCBI Taxonomy" id="54126"/>
    <lineage>
        <taxon>Eukaryota</taxon>
        <taxon>Metazoa</taxon>
        <taxon>Ecdysozoa</taxon>
        <taxon>Nematoda</taxon>
        <taxon>Chromadorea</taxon>
        <taxon>Rhabditida</taxon>
        <taxon>Rhabditina</taxon>
        <taxon>Diplogasteromorpha</taxon>
        <taxon>Diplogasteroidea</taxon>
        <taxon>Neodiplogasteridae</taxon>
        <taxon>Pristionchus</taxon>
    </lineage>
</organism>
<accession>A0A8R1V3S5</accession>
<keyword evidence="3" id="KW-1185">Reference proteome</keyword>
<dbReference type="Proteomes" id="UP000005239">
    <property type="component" value="Unassembled WGS sequence"/>
</dbReference>
<feature type="region of interest" description="Disordered" evidence="1">
    <location>
        <begin position="80"/>
        <end position="120"/>
    </location>
</feature>
<name>A0A2A6CGF3_PRIPA</name>
<protein>
    <submittedName>
        <fullName evidence="2">Uncharacterized protein</fullName>
    </submittedName>
</protein>
<gene>
    <name evidence="2" type="primary">WBGene00283480</name>
</gene>
<evidence type="ECO:0000256" key="1">
    <source>
        <dbReference type="SAM" id="MobiDB-lite"/>
    </source>
</evidence>
<reference evidence="2" key="2">
    <citation type="submission" date="2022-06" db="UniProtKB">
        <authorList>
            <consortium name="EnsemblMetazoa"/>
        </authorList>
    </citation>
    <scope>IDENTIFICATION</scope>
    <source>
        <strain evidence="2">PS312</strain>
    </source>
</reference>
<evidence type="ECO:0000313" key="2">
    <source>
        <dbReference type="EnsemblMetazoa" id="PPA45111.1"/>
    </source>
</evidence>
<proteinExistence type="predicted"/>
<evidence type="ECO:0000313" key="3">
    <source>
        <dbReference type="Proteomes" id="UP000005239"/>
    </source>
</evidence>
<accession>A0A2A6CGF3</accession>
<sequence length="120" mass="13859">MDERVKENEHHPNNANAFASRITVSESKWTILSKGVHGIMECIRDKNSEYPDPESILRKLRSVESKRSYEDISVMMRSGIDCREDMDGGKERHTNQSRNRDGNDENRRTTDLKQGKSSSF</sequence>